<dbReference type="InterPro" id="IPR029787">
    <property type="entry name" value="Nucleotide_cyclase"/>
</dbReference>
<keyword evidence="4" id="KW-0808">Transferase</keyword>
<keyword evidence="4" id="KW-0548">Nucleotidyltransferase</keyword>
<dbReference type="InterPro" id="IPR000160">
    <property type="entry name" value="GGDEF_dom"/>
</dbReference>
<comment type="caution">
    <text evidence="4">The sequence shown here is derived from an EMBL/GenBank/DDBJ whole genome shotgun (WGS) entry which is preliminary data.</text>
</comment>
<dbReference type="InterPro" id="IPR050469">
    <property type="entry name" value="Diguanylate_Cyclase"/>
</dbReference>
<keyword evidence="5" id="KW-1185">Reference proteome</keyword>
<dbReference type="CDD" id="cd01949">
    <property type="entry name" value="GGDEF"/>
    <property type="match status" value="1"/>
</dbReference>
<dbReference type="GO" id="GO:0052621">
    <property type="term" value="F:diguanylate cyclase activity"/>
    <property type="evidence" value="ECO:0007669"/>
    <property type="project" value="UniProtKB-EC"/>
</dbReference>
<dbReference type="InterPro" id="IPR043128">
    <property type="entry name" value="Rev_trsase/Diguanyl_cyclase"/>
</dbReference>
<dbReference type="SUPFAM" id="SSF55073">
    <property type="entry name" value="Nucleotide cyclase"/>
    <property type="match status" value="1"/>
</dbReference>
<organism evidence="4 5">
    <name type="scientific">Ancylobacter crimeensis</name>
    <dbReference type="NCBI Taxonomy" id="2579147"/>
    <lineage>
        <taxon>Bacteria</taxon>
        <taxon>Pseudomonadati</taxon>
        <taxon>Pseudomonadota</taxon>
        <taxon>Alphaproteobacteria</taxon>
        <taxon>Hyphomicrobiales</taxon>
        <taxon>Xanthobacteraceae</taxon>
        <taxon>Ancylobacter</taxon>
    </lineage>
</organism>
<dbReference type="NCBIfam" id="TIGR00254">
    <property type="entry name" value="GGDEF"/>
    <property type="match status" value="1"/>
</dbReference>
<evidence type="ECO:0000259" key="3">
    <source>
        <dbReference type="PROSITE" id="PS50887"/>
    </source>
</evidence>
<dbReference type="EMBL" id="JALKCH010000002">
    <property type="protein sequence ID" value="MCK0195815.1"/>
    <property type="molecule type" value="Genomic_DNA"/>
</dbReference>
<dbReference type="SUPFAM" id="SSF55781">
    <property type="entry name" value="GAF domain-like"/>
    <property type="match status" value="1"/>
</dbReference>
<evidence type="ECO:0000313" key="4">
    <source>
        <dbReference type="EMBL" id="MCK0195815.1"/>
    </source>
</evidence>
<dbReference type="EC" id="2.7.7.65" evidence="1"/>
<name>A0ABT0D793_9HYPH</name>
<dbReference type="InterPro" id="IPR003018">
    <property type="entry name" value="GAF"/>
</dbReference>
<evidence type="ECO:0000313" key="5">
    <source>
        <dbReference type="Proteomes" id="UP001203284"/>
    </source>
</evidence>
<evidence type="ECO:0000256" key="1">
    <source>
        <dbReference type="ARBA" id="ARBA00012528"/>
    </source>
</evidence>
<gene>
    <name evidence="4" type="ORF">MWN34_02720</name>
</gene>
<evidence type="ECO:0000256" key="2">
    <source>
        <dbReference type="ARBA" id="ARBA00034247"/>
    </source>
</evidence>
<dbReference type="SMART" id="SM00065">
    <property type="entry name" value="GAF"/>
    <property type="match status" value="1"/>
</dbReference>
<reference evidence="4 5" key="1">
    <citation type="submission" date="2022-04" db="EMBL/GenBank/DDBJ databases">
        <authorList>
            <person name="Grouzdev D.S."/>
            <person name="Pantiukh K.S."/>
            <person name="Krutkina M.S."/>
        </authorList>
    </citation>
    <scope>NUCLEOTIDE SEQUENCE [LARGE SCALE GENOMIC DNA]</scope>
    <source>
        <strain evidence="4 5">6x-1</strain>
    </source>
</reference>
<dbReference type="Gene3D" id="3.30.450.40">
    <property type="match status" value="1"/>
</dbReference>
<dbReference type="Pfam" id="PF01590">
    <property type="entry name" value="GAF"/>
    <property type="match status" value="1"/>
</dbReference>
<sequence>MWMPEPPSNESARLEVLAACQIMDTPADERFERLTRLASRVYDADLAFIGLVDEHSQWMKSITRDDFPPTVERRNTVCNLIIQTGKPLVIGDLRSDPRLQGHPIAGQIAFRFYAGVPVMIEPDLAIGSLCILRREPGKGETFDLGPLVDLGAITSDTVEGWRTAQQMRERADQDALTGLANRGRFDSELSRAIRRANRTGAPLSLLLIDLDQFKLVNDLAGHQAGDATLRTVGTLLPRLVRRPYDLACRFGGEEFAIILPDTDSAGALAVAALIRAALAEAALPHPARPYVTASVGVATLQGDDIRPETLIRQADMGLYAAKREGRDRTVHFKTLG</sequence>
<proteinExistence type="predicted"/>
<dbReference type="Gene3D" id="3.30.70.270">
    <property type="match status" value="1"/>
</dbReference>
<protein>
    <recommendedName>
        <fullName evidence="1">diguanylate cyclase</fullName>
        <ecNumber evidence="1">2.7.7.65</ecNumber>
    </recommendedName>
</protein>
<dbReference type="PROSITE" id="PS50887">
    <property type="entry name" value="GGDEF"/>
    <property type="match status" value="1"/>
</dbReference>
<dbReference type="Pfam" id="PF00990">
    <property type="entry name" value="GGDEF"/>
    <property type="match status" value="1"/>
</dbReference>
<dbReference type="RefSeq" id="WP_247026260.1">
    <property type="nucleotide sequence ID" value="NZ_JALKCH010000002.1"/>
</dbReference>
<dbReference type="PANTHER" id="PTHR45138:SF9">
    <property type="entry name" value="DIGUANYLATE CYCLASE DGCM-RELATED"/>
    <property type="match status" value="1"/>
</dbReference>
<dbReference type="PANTHER" id="PTHR45138">
    <property type="entry name" value="REGULATORY COMPONENTS OF SENSORY TRANSDUCTION SYSTEM"/>
    <property type="match status" value="1"/>
</dbReference>
<feature type="domain" description="GGDEF" evidence="3">
    <location>
        <begin position="201"/>
        <end position="334"/>
    </location>
</feature>
<dbReference type="SMART" id="SM00267">
    <property type="entry name" value="GGDEF"/>
    <property type="match status" value="1"/>
</dbReference>
<dbReference type="InterPro" id="IPR029016">
    <property type="entry name" value="GAF-like_dom_sf"/>
</dbReference>
<accession>A0ABT0D793</accession>
<comment type="catalytic activity">
    <reaction evidence="2">
        <text>2 GTP = 3',3'-c-di-GMP + 2 diphosphate</text>
        <dbReference type="Rhea" id="RHEA:24898"/>
        <dbReference type="ChEBI" id="CHEBI:33019"/>
        <dbReference type="ChEBI" id="CHEBI:37565"/>
        <dbReference type="ChEBI" id="CHEBI:58805"/>
        <dbReference type="EC" id="2.7.7.65"/>
    </reaction>
</comment>
<dbReference type="Proteomes" id="UP001203284">
    <property type="component" value="Unassembled WGS sequence"/>
</dbReference>